<gene>
    <name evidence="12" type="ORF">DCAR_0103135</name>
</gene>
<dbReference type="InterPro" id="IPR045224">
    <property type="entry name" value="HDZip_class_I_plant"/>
</dbReference>
<evidence type="ECO:0000256" key="1">
    <source>
        <dbReference type="ARBA" id="ARBA00004123"/>
    </source>
</evidence>
<dbReference type="Pfam" id="PF02183">
    <property type="entry name" value="HALZ"/>
    <property type="match status" value="1"/>
</dbReference>
<evidence type="ECO:0000256" key="6">
    <source>
        <dbReference type="ARBA" id="ARBA00023242"/>
    </source>
</evidence>
<evidence type="ECO:0000256" key="4">
    <source>
        <dbReference type="ARBA" id="ARBA00023155"/>
    </source>
</evidence>
<dbReference type="KEGG" id="dcr:108214195"/>
<keyword evidence="6 9" id="KW-0539">Nucleus</keyword>
<evidence type="ECO:0000256" key="9">
    <source>
        <dbReference type="PROSITE-ProRule" id="PRU00108"/>
    </source>
</evidence>
<evidence type="ECO:0000313" key="12">
    <source>
        <dbReference type="EMBL" id="WOG83956.1"/>
    </source>
</evidence>
<reference evidence="12" key="1">
    <citation type="journal article" date="2016" name="Nat. Genet.">
        <title>A high-quality carrot genome assembly provides new insights into carotenoid accumulation and asterid genome evolution.</title>
        <authorList>
            <person name="Iorizzo M."/>
            <person name="Ellison S."/>
            <person name="Senalik D."/>
            <person name="Zeng P."/>
            <person name="Satapoomin P."/>
            <person name="Huang J."/>
            <person name="Bowman M."/>
            <person name="Iovene M."/>
            <person name="Sanseverino W."/>
            <person name="Cavagnaro P."/>
            <person name="Yildiz M."/>
            <person name="Macko-Podgorni A."/>
            <person name="Moranska E."/>
            <person name="Grzebelus E."/>
            <person name="Grzebelus D."/>
            <person name="Ashrafi H."/>
            <person name="Zheng Z."/>
            <person name="Cheng S."/>
            <person name="Spooner D."/>
            <person name="Van Deynze A."/>
            <person name="Simon P."/>
        </authorList>
    </citation>
    <scope>NUCLEOTIDE SEQUENCE</scope>
    <source>
        <tissue evidence="12">Leaf</tissue>
    </source>
</reference>
<keyword evidence="5 11" id="KW-0804">Transcription</keyword>
<comment type="function">
    <text evidence="8">Probable transcription activator that may act as growth regulators in response to water deficit.</text>
</comment>
<organism evidence="12 13">
    <name type="scientific">Daucus carota subsp. sativus</name>
    <name type="common">Carrot</name>
    <dbReference type="NCBI Taxonomy" id="79200"/>
    <lineage>
        <taxon>Eukaryota</taxon>
        <taxon>Viridiplantae</taxon>
        <taxon>Streptophyta</taxon>
        <taxon>Embryophyta</taxon>
        <taxon>Tracheophyta</taxon>
        <taxon>Spermatophyta</taxon>
        <taxon>Magnoliopsida</taxon>
        <taxon>eudicotyledons</taxon>
        <taxon>Gunneridae</taxon>
        <taxon>Pentapetalae</taxon>
        <taxon>asterids</taxon>
        <taxon>campanulids</taxon>
        <taxon>Apiales</taxon>
        <taxon>Apiaceae</taxon>
        <taxon>Apioideae</taxon>
        <taxon>Scandiceae</taxon>
        <taxon>Daucinae</taxon>
        <taxon>Daucus</taxon>
        <taxon>Daucus sect. Daucus</taxon>
    </lineage>
</organism>
<evidence type="ECO:0000256" key="8">
    <source>
        <dbReference type="ARBA" id="ARBA00058361"/>
    </source>
</evidence>
<evidence type="ECO:0000256" key="2">
    <source>
        <dbReference type="ARBA" id="ARBA00023015"/>
    </source>
</evidence>
<dbReference type="OrthoDB" id="6159439at2759"/>
<dbReference type="Gene3D" id="1.10.10.60">
    <property type="entry name" value="Homeodomain-like"/>
    <property type="match status" value="1"/>
</dbReference>
<keyword evidence="13" id="KW-1185">Reference proteome</keyword>
<dbReference type="InterPro" id="IPR003106">
    <property type="entry name" value="Leu_zip_homeo"/>
</dbReference>
<dbReference type="Gramene" id="KZN10330">
    <property type="protein sequence ID" value="KZN10330"/>
    <property type="gene ID" value="DCAR_002986"/>
</dbReference>
<dbReference type="CDD" id="cd00086">
    <property type="entry name" value="homeodomain"/>
    <property type="match status" value="1"/>
</dbReference>
<dbReference type="OMA" id="SPENWGS"/>
<dbReference type="PANTHER" id="PTHR24326">
    <property type="entry name" value="HOMEOBOX-LEUCINE ZIPPER PROTEIN"/>
    <property type="match status" value="1"/>
</dbReference>
<dbReference type="GO" id="GO:0000976">
    <property type="term" value="F:transcription cis-regulatory region binding"/>
    <property type="evidence" value="ECO:0007669"/>
    <property type="project" value="UniProtKB-ARBA"/>
</dbReference>
<dbReference type="InterPro" id="IPR009057">
    <property type="entry name" value="Homeodomain-like_sf"/>
</dbReference>
<keyword evidence="3 9" id="KW-0238">DNA-binding</keyword>
<dbReference type="EMBL" id="CP093343">
    <property type="protein sequence ID" value="WOG83956.1"/>
    <property type="molecule type" value="Genomic_DNA"/>
</dbReference>
<dbReference type="PROSITE" id="PS00027">
    <property type="entry name" value="HOMEOBOX_1"/>
    <property type="match status" value="1"/>
</dbReference>
<keyword evidence="4 9" id="KW-0371">Homeobox</keyword>
<dbReference type="GO" id="GO:0009737">
    <property type="term" value="P:response to abscisic acid"/>
    <property type="evidence" value="ECO:0007669"/>
    <property type="project" value="UniProtKB-ARBA"/>
</dbReference>
<dbReference type="Pfam" id="PF00046">
    <property type="entry name" value="Homeodomain"/>
    <property type="match status" value="1"/>
</dbReference>
<name>A0A166HSB4_DAUCS</name>
<dbReference type="FunFam" id="1.10.10.60:FF:000293">
    <property type="entry name" value="Homeobox-leucine zipper protein ATHB-7"/>
    <property type="match status" value="1"/>
</dbReference>
<dbReference type="PROSITE" id="PS50071">
    <property type="entry name" value="HOMEOBOX_2"/>
    <property type="match status" value="1"/>
</dbReference>
<dbReference type="InterPro" id="IPR017970">
    <property type="entry name" value="Homeobox_CS"/>
</dbReference>
<evidence type="ECO:0000256" key="10">
    <source>
        <dbReference type="RuleBase" id="RU000682"/>
    </source>
</evidence>
<comment type="function">
    <text evidence="11">Transcription factor.</text>
</comment>
<accession>A0A166HSB4</accession>
<proteinExistence type="inferred from homology"/>
<feature type="DNA-binding region" description="Homeobox" evidence="9">
    <location>
        <begin position="17"/>
        <end position="76"/>
    </location>
</feature>
<comment type="similarity">
    <text evidence="7 11">Belongs to the HD-ZIP homeobox family. Class I subfamily.</text>
</comment>
<sequence length="225" mass="26327">MADPECYDTYETLSRKKSNSKRRFTDDQIKSLETIFECDTKLEPRKKLQVAKELGLHPRQVAIWFQNKRARYKSKQLEKEYSVLQAKYDNLATQFDILKKEKQSLVLQFQKLHDMVGKSGEERQEMYKNISIGKSDDDDDNECQMQPDLLSCGSEHGLGLLSDDYNIMKAEYFKLDEEETERLNMVEVDLGDGSLTSTEDWENLESSVIFDQPSSSDSQWWDFWA</sequence>
<dbReference type="SMART" id="SM00389">
    <property type="entry name" value="HOX"/>
    <property type="match status" value="1"/>
</dbReference>
<dbReference type="GO" id="GO:0000981">
    <property type="term" value="F:DNA-binding transcription factor activity, RNA polymerase II-specific"/>
    <property type="evidence" value="ECO:0007669"/>
    <property type="project" value="UniProtKB-UniRule"/>
</dbReference>
<comment type="subcellular location">
    <subcellularLocation>
        <location evidence="1 9 10">Nucleus</location>
    </subcellularLocation>
</comment>
<dbReference type="GO" id="GO:0005634">
    <property type="term" value="C:nucleus"/>
    <property type="evidence" value="ECO:0007669"/>
    <property type="project" value="UniProtKB-SubCell"/>
</dbReference>
<keyword evidence="2 11" id="KW-0805">Transcription regulation</keyword>
<protein>
    <recommendedName>
        <fullName evidence="11">Homeobox-leucine zipper protein</fullName>
    </recommendedName>
    <alternativeName>
        <fullName evidence="11">HD-ZIP protein</fullName>
    </alternativeName>
    <alternativeName>
        <fullName evidence="11">Homeodomain transcription factor</fullName>
    </alternativeName>
</protein>
<dbReference type="InterPro" id="IPR000047">
    <property type="entry name" value="HTH_motif"/>
</dbReference>
<dbReference type="Proteomes" id="UP000077755">
    <property type="component" value="Chromosome 1"/>
</dbReference>
<evidence type="ECO:0000256" key="5">
    <source>
        <dbReference type="ARBA" id="ARBA00023163"/>
    </source>
</evidence>
<dbReference type="PRINTS" id="PR00031">
    <property type="entry name" value="HTHREPRESSR"/>
</dbReference>
<dbReference type="GO" id="GO:0009414">
    <property type="term" value="P:response to water deprivation"/>
    <property type="evidence" value="ECO:0007669"/>
    <property type="project" value="UniProtKB-ARBA"/>
</dbReference>
<evidence type="ECO:0000256" key="11">
    <source>
        <dbReference type="RuleBase" id="RU369038"/>
    </source>
</evidence>
<reference evidence="12" key="2">
    <citation type="submission" date="2022-03" db="EMBL/GenBank/DDBJ databases">
        <title>Draft title - Genomic analysis of global carrot germplasm unveils the trajectory of domestication and the origin of high carotenoid orange carrot.</title>
        <authorList>
            <person name="Iorizzo M."/>
            <person name="Ellison S."/>
            <person name="Senalik D."/>
            <person name="Macko-Podgorni A."/>
            <person name="Grzebelus D."/>
            <person name="Bostan H."/>
            <person name="Rolling W."/>
            <person name="Curaba J."/>
            <person name="Simon P."/>
        </authorList>
    </citation>
    <scope>NUCLEOTIDE SEQUENCE</scope>
    <source>
        <tissue evidence="12">Leaf</tissue>
    </source>
</reference>
<dbReference type="InterPro" id="IPR001356">
    <property type="entry name" value="HD"/>
</dbReference>
<dbReference type="GO" id="GO:0045893">
    <property type="term" value="P:positive regulation of DNA-templated transcription"/>
    <property type="evidence" value="ECO:0007669"/>
    <property type="project" value="TreeGrafter"/>
</dbReference>
<dbReference type="SUPFAM" id="SSF46689">
    <property type="entry name" value="Homeodomain-like"/>
    <property type="match status" value="1"/>
</dbReference>
<evidence type="ECO:0000256" key="3">
    <source>
        <dbReference type="ARBA" id="ARBA00023125"/>
    </source>
</evidence>
<dbReference type="AlphaFoldDB" id="A0A166HSB4"/>
<evidence type="ECO:0000313" key="13">
    <source>
        <dbReference type="Proteomes" id="UP000077755"/>
    </source>
</evidence>
<dbReference type="PANTHER" id="PTHR24326:SF604">
    <property type="entry name" value="HOMEOBOX-LEUCINE ZIPPER PROTEIN ATHB-7"/>
    <property type="match status" value="1"/>
</dbReference>
<evidence type="ECO:0000256" key="7">
    <source>
        <dbReference type="ARBA" id="ARBA00025748"/>
    </source>
</evidence>